<keyword evidence="4 9" id="KW-0812">Transmembrane</keyword>
<protein>
    <recommendedName>
        <fullName evidence="9">Lipoprotein signal peptidase</fullName>
        <ecNumber evidence="9">3.4.23.36</ecNumber>
    </recommendedName>
    <alternativeName>
        <fullName evidence="9">Prolipoprotein signal peptidase</fullName>
    </alternativeName>
    <alternativeName>
        <fullName evidence="9">Signal peptidase II</fullName>
        <shortName evidence="9">SPase II</shortName>
    </alternativeName>
</protein>
<feature type="transmembrane region" description="Helical" evidence="9">
    <location>
        <begin position="64"/>
        <end position="83"/>
    </location>
</feature>
<dbReference type="GO" id="GO:0005886">
    <property type="term" value="C:plasma membrane"/>
    <property type="evidence" value="ECO:0007669"/>
    <property type="project" value="UniProtKB-SubCell"/>
</dbReference>
<keyword evidence="2 9" id="KW-1003">Cell membrane</keyword>
<feature type="transmembrane region" description="Helical" evidence="9">
    <location>
        <begin position="127"/>
        <end position="151"/>
    </location>
</feature>
<keyword evidence="3 9" id="KW-0645">Protease</keyword>
<evidence type="ECO:0000256" key="1">
    <source>
        <dbReference type="ARBA" id="ARBA00006139"/>
    </source>
</evidence>
<dbReference type="InterPro" id="IPR001872">
    <property type="entry name" value="Peptidase_A8"/>
</dbReference>
<gene>
    <name evidence="9 12" type="primary">lspA</name>
    <name evidence="12" type="ORF">Lche_2015</name>
    <name evidence="13" type="ORF">NCTC11976_02724</name>
</gene>
<comment type="similarity">
    <text evidence="1 9 11">Belongs to the peptidase A8 family.</text>
</comment>
<keyword evidence="5 9" id="KW-0064">Aspartyl protease</keyword>
<dbReference type="HAMAP" id="MF_00161">
    <property type="entry name" value="LspA"/>
    <property type="match status" value="1"/>
</dbReference>
<evidence type="ECO:0000256" key="5">
    <source>
        <dbReference type="ARBA" id="ARBA00022750"/>
    </source>
</evidence>
<sequence>MKKWPWFLLSFAVIVFDQASKYLVGVLLTPYKPLPVFPMFNLTLAYNSGAAFSFLSGAGDWHRWFFAGFSLIVSMILAIWLYRTASQAKLLLAGISLILGGAVGNLFDRAFHGYVIDFLDVYYKHHHFATFNLADSAICIGAGFFLLDLLVNKQDS</sequence>
<comment type="subcellular location">
    <subcellularLocation>
        <location evidence="9">Cell membrane</location>
        <topology evidence="9">Multi-pass membrane protein</topology>
    </subcellularLocation>
</comment>
<evidence type="ECO:0000256" key="3">
    <source>
        <dbReference type="ARBA" id="ARBA00022670"/>
    </source>
</evidence>
<evidence type="ECO:0000256" key="9">
    <source>
        <dbReference type="HAMAP-Rule" id="MF_00161"/>
    </source>
</evidence>
<dbReference type="Pfam" id="PF01252">
    <property type="entry name" value="Peptidase_A8"/>
    <property type="match status" value="1"/>
</dbReference>
<dbReference type="UniPathway" id="UPA00665"/>
<evidence type="ECO:0000256" key="8">
    <source>
        <dbReference type="ARBA" id="ARBA00023136"/>
    </source>
</evidence>
<dbReference type="Proteomes" id="UP000277577">
    <property type="component" value="Chromosome"/>
</dbReference>
<keyword evidence="12" id="KW-0449">Lipoprotein</keyword>
<evidence type="ECO:0000256" key="10">
    <source>
        <dbReference type="RuleBase" id="RU000594"/>
    </source>
</evidence>
<keyword evidence="6 9" id="KW-0378">Hydrolase</keyword>
<keyword evidence="15" id="KW-1185">Reference proteome</keyword>
<dbReference type="RefSeq" id="WP_028380151.1">
    <property type="nucleotide sequence ID" value="NZ_CAAAIT010000001.1"/>
</dbReference>
<dbReference type="PANTHER" id="PTHR33695:SF1">
    <property type="entry name" value="LIPOPROTEIN SIGNAL PEPTIDASE"/>
    <property type="match status" value="1"/>
</dbReference>
<evidence type="ECO:0000313" key="12">
    <source>
        <dbReference type="EMBL" id="KTC79995.1"/>
    </source>
</evidence>
<dbReference type="Proteomes" id="UP000054921">
    <property type="component" value="Unassembled WGS sequence"/>
</dbReference>
<dbReference type="AlphaFoldDB" id="A0A0W0SA44"/>
<evidence type="ECO:0000256" key="7">
    <source>
        <dbReference type="ARBA" id="ARBA00022989"/>
    </source>
</evidence>
<dbReference type="PRINTS" id="PR00781">
    <property type="entry name" value="LIPOSIGPTASE"/>
</dbReference>
<dbReference type="GO" id="GO:0006508">
    <property type="term" value="P:proteolysis"/>
    <property type="evidence" value="ECO:0007669"/>
    <property type="project" value="UniProtKB-KW"/>
</dbReference>
<feature type="active site" evidence="9">
    <location>
        <position position="135"/>
    </location>
</feature>
<name>A0A0W0SA44_9GAMM</name>
<keyword evidence="7 9" id="KW-1133">Transmembrane helix</keyword>
<dbReference type="EC" id="3.4.23.36" evidence="9"/>
<feature type="transmembrane region" description="Helical" evidence="9">
    <location>
        <begin position="90"/>
        <end position="107"/>
    </location>
</feature>
<dbReference type="PROSITE" id="PS00855">
    <property type="entry name" value="SPASE_II"/>
    <property type="match status" value="1"/>
</dbReference>
<dbReference type="OrthoDB" id="9810259at2"/>
<comment type="function">
    <text evidence="9 10">This protein specifically catalyzes the removal of signal peptides from prolipoproteins.</text>
</comment>
<dbReference type="EMBL" id="LNXW01000013">
    <property type="protein sequence ID" value="KTC79995.1"/>
    <property type="molecule type" value="Genomic_DNA"/>
</dbReference>
<evidence type="ECO:0000256" key="6">
    <source>
        <dbReference type="ARBA" id="ARBA00022801"/>
    </source>
</evidence>
<keyword evidence="8 9" id="KW-0472">Membrane</keyword>
<proteinExistence type="inferred from homology"/>
<dbReference type="GO" id="GO:0004190">
    <property type="term" value="F:aspartic-type endopeptidase activity"/>
    <property type="evidence" value="ECO:0007669"/>
    <property type="project" value="UniProtKB-UniRule"/>
</dbReference>
<dbReference type="PATRIC" id="fig|28084.5.peg.2186"/>
<evidence type="ECO:0000256" key="4">
    <source>
        <dbReference type="ARBA" id="ARBA00022692"/>
    </source>
</evidence>
<dbReference type="PANTHER" id="PTHR33695">
    <property type="entry name" value="LIPOPROTEIN SIGNAL PEPTIDASE"/>
    <property type="match status" value="1"/>
</dbReference>
<feature type="active site" evidence="9">
    <location>
        <position position="117"/>
    </location>
</feature>
<comment type="caution">
    <text evidence="9">Lacks conserved residue(s) required for the propagation of feature annotation.</text>
</comment>
<reference evidence="13 15" key="2">
    <citation type="submission" date="2018-12" db="EMBL/GenBank/DDBJ databases">
        <authorList>
            <consortium name="Pathogen Informatics"/>
        </authorList>
    </citation>
    <scope>NUCLEOTIDE SEQUENCE [LARGE SCALE GENOMIC DNA]</scope>
    <source>
        <strain evidence="13 15">NCTC11976</strain>
    </source>
</reference>
<reference evidence="12 14" key="1">
    <citation type="submission" date="2015-11" db="EMBL/GenBank/DDBJ databases">
        <title>Genomic analysis of 38 Legionella species identifies large and diverse effector repertoires.</title>
        <authorList>
            <person name="Burstein D."/>
            <person name="Amaro F."/>
            <person name="Zusman T."/>
            <person name="Lifshitz Z."/>
            <person name="Cohen O."/>
            <person name="Gilbert J.A."/>
            <person name="Pupko T."/>
            <person name="Shuman H.A."/>
            <person name="Segal G."/>
        </authorList>
    </citation>
    <scope>NUCLEOTIDE SEQUENCE [LARGE SCALE GENOMIC DNA]</scope>
    <source>
        <strain evidence="12 14">ORW</strain>
    </source>
</reference>
<dbReference type="STRING" id="28084.Lche_2015"/>
<dbReference type="EMBL" id="LR134173">
    <property type="protein sequence ID" value="VEB38419.1"/>
    <property type="molecule type" value="Genomic_DNA"/>
</dbReference>
<evidence type="ECO:0000313" key="14">
    <source>
        <dbReference type="Proteomes" id="UP000054921"/>
    </source>
</evidence>
<evidence type="ECO:0000313" key="15">
    <source>
        <dbReference type="Proteomes" id="UP000277577"/>
    </source>
</evidence>
<evidence type="ECO:0000256" key="2">
    <source>
        <dbReference type="ARBA" id="ARBA00022475"/>
    </source>
</evidence>
<organism evidence="12 14">
    <name type="scientific">Legionella cherrii</name>
    <dbReference type="NCBI Taxonomy" id="28084"/>
    <lineage>
        <taxon>Bacteria</taxon>
        <taxon>Pseudomonadati</taxon>
        <taxon>Pseudomonadota</taxon>
        <taxon>Gammaproteobacteria</taxon>
        <taxon>Legionellales</taxon>
        <taxon>Legionellaceae</taxon>
        <taxon>Legionella</taxon>
    </lineage>
</organism>
<comment type="catalytic activity">
    <reaction evidence="9 10">
        <text>Release of signal peptides from bacterial membrane prolipoproteins. Hydrolyzes -Xaa-Yaa-Zaa-|-(S,diacylglyceryl)Cys-, in which Xaa is hydrophobic (preferably Leu), and Yaa (Ala or Ser) and Zaa (Gly or Ala) have small, neutral side chains.</text>
        <dbReference type="EC" id="3.4.23.36"/>
    </reaction>
</comment>
<accession>A0A0W0SA44</accession>
<evidence type="ECO:0000256" key="11">
    <source>
        <dbReference type="RuleBase" id="RU004181"/>
    </source>
</evidence>
<comment type="pathway">
    <text evidence="9">Protein modification; lipoprotein biosynthesis (signal peptide cleavage).</text>
</comment>
<dbReference type="NCBIfam" id="TIGR00077">
    <property type="entry name" value="lspA"/>
    <property type="match status" value="1"/>
</dbReference>
<evidence type="ECO:0000313" key="13">
    <source>
        <dbReference type="EMBL" id="VEB38419.1"/>
    </source>
</evidence>